<protein>
    <recommendedName>
        <fullName evidence="1">GerMN domain-containing protein</fullName>
    </recommendedName>
</protein>
<dbReference type="Gene3D" id="3.30.457.10">
    <property type="entry name" value="Copper amine oxidase-like, N-terminal domain"/>
    <property type="match status" value="1"/>
</dbReference>
<organism evidence="2 3">
    <name type="scientific">Acetoanaerobium pronyense</name>
    <dbReference type="NCBI Taxonomy" id="1482736"/>
    <lineage>
        <taxon>Bacteria</taxon>
        <taxon>Bacillati</taxon>
        <taxon>Bacillota</taxon>
        <taxon>Clostridia</taxon>
        <taxon>Peptostreptococcales</taxon>
        <taxon>Filifactoraceae</taxon>
        <taxon>Acetoanaerobium</taxon>
    </lineage>
</organism>
<dbReference type="SMART" id="SM00909">
    <property type="entry name" value="Germane"/>
    <property type="match status" value="1"/>
</dbReference>
<comment type="caution">
    <text evidence="2">The sequence shown here is derived from an EMBL/GenBank/DDBJ whole genome shotgun (WGS) entry which is preliminary data.</text>
</comment>
<dbReference type="InterPro" id="IPR012854">
    <property type="entry name" value="Cu_amine_oxidase-like_N"/>
</dbReference>
<accession>A0ABS4KG74</accession>
<dbReference type="Pfam" id="PF07833">
    <property type="entry name" value="Cu_amine_oxidN1"/>
    <property type="match status" value="1"/>
</dbReference>
<dbReference type="SUPFAM" id="SSF55383">
    <property type="entry name" value="Copper amine oxidase, domain N"/>
    <property type="match status" value="1"/>
</dbReference>
<sequence length="284" mass="31417">MKNIKLIIAILIFSIMIPSYSHALPPITISLNGSIVPTDVAPSIENGRTLVPIAHIFGALGADVKWDGDRRTVLGTLGDTKIELAIDNQIALVNSRMVRLDVPARIQNSRTIVPLRFVAESLGATVEWDDPNRHISITTRISEPQVPQIPQKPQDELALSVYFMRITPTSFVLDKEIQKFDGPELNLMELGERLLKQPNSSELTKIIPEGTTINNMYIQNKTAFIDFSAEIKSAQYGHEAESVLVNSIVKTFTQLDNVDYVQILVDGEITDTLSGHIPVDAPLQ</sequence>
<evidence type="ECO:0000313" key="3">
    <source>
        <dbReference type="Proteomes" id="UP001314903"/>
    </source>
</evidence>
<evidence type="ECO:0000259" key="1">
    <source>
        <dbReference type="SMART" id="SM00909"/>
    </source>
</evidence>
<proteinExistence type="predicted"/>
<dbReference type="InterPro" id="IPR036582">
    <property type="entry name" value="Mao_N_sf"/>
</dbReference>
<dbReference type="Pfam" id="PF10646">
    <property type="entry name" value="Germane"/>
    <property type="match status" value="1"/>
</dbReference>
<keyword evidence="3" id="KW-1185">Reference proteome</keyword>
<dbReference type="Proteomes" id="UP001314903">
    <property type="component" value="Unassembled WGS sequence"/>
</dbReference>
<dbReference type="InterPro" id="IPR019606">
    <property type="entry name" value="GerMN"/>
</dbReference>
<feature type="domain" description="GerMN" evidence="1">
    <location>
        <begin position="187"/>
        <end position="274"/>
    </location>
</feature>
<name>A0ABS4KG74_9FIRM</name>
<evidence type="ECO:0000313" key="2">
    <source>
        <dbReference type="EMBL" id="MBP2026785.1"/>
    </source>
</evidence>
<reference evidence="2 3" key="1">
    <citation type="submission" date="2021-03" db="EMBL/GenBank/DDBJ databases">
        <title>Genomic Encyclopedia of Type Strains, Phase IV (KMG-IV): sequencing the most valuable type-strain genomes for metagenomic binning, comparative biology and taxonomic classification.</title>
        <authorList>
            <person name="Goeker M."/>
        </authorList>
    </citation>
    <scope>NUCLEOTIDE SEQUENCE [LARGE SCALE GENOMIC DNA]</scope>
    <source>
        <strain evidence="2 3">DSM 27512</strain>
    </source>
</reference>
<dbReference type="EMBL" id="JAGGLI010000004">
    <property type="protein sequence ID" value="MBP2026785.1"/>
    <property type="molecule type" value="Genomic_DNA"/>
</dbReference>
<gene>
    <name evidence="2" type="ORF">J2Z35_000576</name>
</gene>
<dbReference type="RefSeq" id="WP_209659151.1">
    <property type="nucleotide sequence ID" value="NZ_JAGGLI010000004.1"/>
</dbReference>